<keyword evidence="3" id="KW-1185">Reference proteome</keyword>
<organism evidence="2 3">
    <name type="scientific">Tsukamurella pulmonis</name>
    <dbReference type="NCBI Taxonomy" id="47312"/>
    <lineage>
        <taxon>Bacteria</taxon>
        <taxon>Bacillati</taxon>
        <taxon>Actinomycetota</taxon>
        <taxon>Actinomycetes</taxon>
        <taxon>Mycobacteriales</taxon>
        <taxon>Tsukamurellaceae</taxon>
        <taxon>Tsukamurella</taxon>
    </lineage>
</organism>
<evidence type="ECO:0000256" key="1">
    <source>
        <dbReference type="SAM" id="Phobius"/>
    </source>
</evidence>
<keyword evidence="1" id="KW-0472">Membrane</keyword>
<protein>
    <submittedName>
        <fullName evidence="2">Uncharacterized protein</fullName>
    </submittedName>
</protein>
<feature type="transmembrane region" description="Helical" evidence="1">
    <location>
        <begin position="21"/>
        <end position="42"/>
    </location>
</feature>
<evidence type="ECO:0000313" key="3">
    <source>
        <dbReference type="Proteomes" id="UP000183053"/>
    </source>
</evidence>
<sequence length="96" mass="10274">MTIKRKIPFSAAARVYPRGAAYAALTCLGMTVFIYCVAVAGMKQDAQNGPEFWRLFGSYGTWLTLFGAAFAFGVGLMWTGLKLAIPARASSAGEGR</sequence>
<dbReference type="RefSeq" id="WP_139184123.1">
    <property type="nucleotide sequence ID" value="NZ_FNLF01000002.1"/>
</dbReference>
<reference evidence="3" key="1">
    <citation type="submission" date="2016-10" db="EMBL/GenBank/DDBJ databases">
        <authorList>
            <person name="Varghese N."/>
            <person name="Submissions S."/>
        </authorList>
    </citation>
    <scope>NUCLEOTIDE SEQUENCE [LARGE SCALE GENOMIC DNA]</scope>
    <source>
        <strain evidence="3">DSM 44142</strain>
    </source>
</reference>
<accession>A0A1H1ACA7</accession>
<keyword evidence="1" id="KW-1133">Transmembrane helix</keyword>
<dbReference type="STRING" id="47312.SAMN04489765_0152"/>
<name>A0A1H1ACA7_9ACTN</name>
<feature type="transmembrane region" description="Helical" evidence="1">
    <location>
        <begin position="62"/>
        <end position="81"/>
    </location>
</feature>
<keyword evidence="1" id="KW-0812">Transmembrane</keyword>
<gene>
    <name evidence="2" type="ORF">SAMN04489765_0152</name>
</gene>
<evidence type="ECO:0000313" key="2">
    <source>
        <dbReference type="EMBL" id="SDQ37200.1"/>
    </source>
</evidence>
<proteinExistence type="predicted"/>
<dbReference type="AlphaFoldDB" id="A0A1H1ACA7"/>
<dbReference type="Proteomes" id="UP000183053">
    <property type="component" value="Unassembled WGS sequence"/>
</dbReference>
<dbReference type="EMBL" id="FNLF01000002">
    <property type="protein sequence ID" value="SDQ37200.1"/>
    <property type="molecule type" value="Genomic_DNA"/>
</dbReference>